<sequence>MLETILLVLSVSIDSFLASIAYGTSKIKIPFLSALIVDIISASMLGFSLLIGGFLQNYISSNIAKIISFFILFFLGIYRLFESLLKSYIKKRSHNFSPLTFKVFDFKFVLQVYADEVKADFDKSKILTPKEAFYLAFALSLDSLAVGFGSSLIFINYIQVFIVALIIGLVSILLGAFIGRKFIENINLNLSWLSGAMLIILAFLRVF</sequence>
<comment type="caution">
    <text evidence="6">The sequence shown here is derived from an EMBL/GenBank/DDBJ whole genome shotgun (WGS) entry which is preliminary data.</text>
</comment>
<evidence type="ECO:0000256" key="2">
    <source>
        <dbReference type="ARBA" id="ARBA00022692"/>
    </source>
</evidence>
<organism evidence="6">
    <name type="scientific">bioreactor metagenome</name>
    <dbReference type="NCBI Taxonomy" id="1076179"/>
    <lineage>
        <taxon>unclassified sequences</taxon>
        <taxon>metagenomes</taxon>
        <taxon>ecological metagenomes</taxon>
    </lineage>
</organism>
<reference evidence="6" key="1">
    <citation type="submission" date="2019-08" db="EMBL/GenBank/DDBJ databases">
        <authorList>
            <person name="Kucharzyk K."/>
            <person name="Murdoch R.W."/>
            <person name="Higgins S."/>
            <person name="Loffler F."/>
        </authorList>
    </citation>
    <scope>NUCLEOTIDE SEQUENCE</scope>
</reference>
<proteinExistence type="predicted"/>
<dbReference type="InterPro" id="IPR003810">
    <property type="entry name" value="Mntp/YtaF"/>
</dbReference>
<evidence type="ECO:0000256" key="5">
    <source>
        <dbReference type="SAM" id="Phobius"/>
    </source>
</evidence>
<dbReference type="AlphaFoldDB" id="A0A645AAK0"/>
<feature type="transmembrane region" description="Helical" evidence="5">
    <location>
        <begin position="31"/>
        <end position="51"/>
    </location>
</feature>
<feature type="transmembrane region" description="Helical" evidence="5">
    <location>
        <begin position="160"/>
        <end position="179"/>
    </location>
</feature>
<dbReference type="Pfam" id="PF02659">
    <property type="entry name" value="Mntp"/>
    <property type="match status" value="1"/>
</dbReference>
<feature type="transmembrane region" description="Helical" evidence="5">
    <location>
        <begin position="6"/>
        <end position="24"/>
    </location>
</feature>
<feature type="transmembrane region" description="Helical" evidence="5">
    <location>
        <begin position="63"/>
        <end position="81"/>
    </location>
</feature>
<protein>
    <submittedName>
        <fullName evidence="6">Manganese efflux pump MntP</fullName>
    </submittedName>
</protein>
<evidence type="ECO:0000256" key="1">
    <source>
        <dbReference type="ARBA" id="ARBA00022475"/>
    </source>
</evidence>
<evidence type="ECO:0000313" key="6">
    <source>
        <dbReference type="EMBL" id="MPM50212.1"/>
    </source>
</evidence>
<keyword evidence="3 5" id="KW-1133">Transmembrane helix</keyword>
<dbReference type="NCBIfam" id="TIGR02840">
    <property type="entry name" value="spore_YtaF"/>
    <property type="match status" value="1"/>
</dbReference>
<dbReference type="PANTHER" id="PTHR35529:SF2">
    <property type="entry name" value="SPORULATION PROTEIN YTAF-RELATED"/>
    <property type="match status" value="1"/>
</dbReference>
<feature type="transmembrane region" description="Helical" evidence="5">
    <location>
        <begin position="132"/>
        <end position="154"/>
    </location>
</feature>
<dbReference type="EMBL" id="VSSQ01012865">
    <property type="protein sequence ID" value="MPM50212.1"/>
    <property type="molecule type" value="Genomic_DNA"/>
</dbReference>
<dbReference type="InterPro" id="IPR014205">
    <property type="entry name" value="Spore_YtaF"/>
</dbReference>
<evidence type="ECO:0000256" key="3">
    <source>
        <dbReference type="ARBA" id="ARBA00022989"/>
    </source>
</evidence>
<keyword evidence="2 5" id="KW-0812">Transmembrane</keyword>
<accession>A0A645AAK0</accession>
<dbReference type="PANTHER" id="PTHR35529">
    <property type="entry name" value="MANGANESE EFFLUX PUMP MNTP-RELATED"/>
    <property type="match status" value="1"/>
</dbReference>
<name>A0A645AAK0_9ZZZZ</name>
<keyword evidence="4 5" id="KW-0472">Membrane</keyword>
<keyword evidence="1" id="KW-1003">Cell membrane</keyword>
<evidence type="ECO:0000256" key="4">
    <source>
        <dbReference type="ARBA" id="ARBA00023136"/>
    </source>
</evidence>
<feature type="transmembrane region" description="Helical" evidence="5">
    <location>
        <begin position="186"/>
        <end position="204"/>
    </location>
</feature>
<gene>
    <name evidence="6" type="primary">mntP_31</name>
    <name evidence="6" type="ORF">SDC9_96948</name>
</gene>